<dbReference type="InterPro" id="IPR050059">
    <property type="entry name" value="ATP_synthase_B_chain"/>
</dbReference>
<evidence type="ECO:0000256" key="15">
    <source>
        <dbReference type="SAM" id="Phobius"/>
    </source>
</evidence>
<dbReference type="AlphaFoldDB" id="A0AAW8AME2"/>
<feature type="coiled-coil region" evidence="14">
    <location>
        <begin position="31"/>
        <end position="61"/>
    </location>
</feature>
<dbReference type="Pfam" id="PF00430">
    <property type="entry name" value="ATP-synt_B"/>
    <property type="match status" value="1"/>
</dbReference>
<comment type="caution">
    <text evidence="16">The sequence shown here is derived from an EMBL/GenBank/DDBJ whole genome shotgun (WGS) entry which is preliminary data.</text>
</comment>
<gene>
    <name evidence="16" type="ORF">Q6294_33115</name>
</gene>
<dbReference type="PANTHER" id="PTHR33445:SF2">
    <property type="entry name" value="ATP SYNTHASE SUBUNIT B', CHLOROPLASTIC"/>
    <property type="match status" value="1"/>
</dbReference>
<evidence type="ECO:0000256" key="13">
    <source>
        <dbReference type="RuleBase" id="RU003848"/>
    </source>
</evidence>
<evidence type="ECO:0000256" key="10">
    <source>
        <dbReference type="ARBA" id="ARBA00025198"/>
    </source>
</evidence>
<feature type="transmembrane region" description="Helical" evidence="15">
    <location>
        <begin position="6"/>
        <end position="27"/>
    </location>
</feature>
<dbReference type="CDD" id="cd06503">
    <property type="entry name" value="ATP-synt_Fo_b"/>
    <property type="match status" value="1"/>
</dbReference>
<evidence type="ECO:0000256" key="4">
    <source>
        <dbReference type="ARBA" id="ARBA00022692"/>
    </source>
</evidence>
<evidence type="ECO:0000256" key="2">
    <source>
        <dbReference type="ARBA" id="ARBA00022448"/>
    </source>
</evidence>
<evidence type="ECO:0000256" key="8">
    <source>
        <dbReference type="ARBA" id="ARBA00023136"/>
    </source>
</evidence>
<evidence type="ECO:0000313" key="16">
    <source>
        <dbReference type="EMBL" id="MDP0971779.1"/>
    </source>
</evidence>
<comment type="function">
    <text evidence="10">F(1)F(0) ATP synthase produces ATP from ADP in the presence of a proton or sodium gradient. F-type ATPases consist of two structural domains, F(1) containing the extramembraneous catalytic core and F(0) containing the membrane proton channel, linked together by a central stalk and a peripheral stalk. During catalysis, ATP synthesis in the catalytic domain of F(1) is coupled via a rotary mechanism of the central stalk subunits to proton translocation.</text>
</comment>
<name>A0AAW8AME2_KLEPN</name>
<dbReference type="Proteomes" id="UP001244490">
    <property type="component" value="Unassembled WGS sequence"/>
</dbReference>
<keyword evidence="2 13" id="KW-0813">Transport</keyword>
<keyword evidence="6 15" id="KW-1133">Transmembrane helix</keyword>
<evidence type="ECO:0000256" key="11">
    <source>
        <dbReference type="ARBA" id="ARBA00025614"/>
    </source>
</evidence>
<dbReference type="RefSeq" id="WP_305202780.1">
    <property type="nucleotide sequence ID" value="NZ_JAUUIA010001217.1"/>
</dbReference>
<feature type="non-terminal residue" evidence="16">
    <location>
        <position position="64"/>
    </location>
</feature>
<dbReference type="GO" id="GO:0045259">
    <property type="term" value="C:proton-transporting ATP synthase complex"/>
    <property type="evidence" value="ECO:0007669"/>
    <property type="project" value="UniProtKB-KW"/>
</dbReference>
<proteinExistence type="inferred from homology"/>
<evidence type="ECO:0000256" key="14">
    <source>
        <dbReference type="SAM" id="Coils"/>
    </source>
</evidence>
<organism evidence="16 17">
    <name type="scientific">Klebsiella pneumoniae</name>
    <dbReference type="NCBI Taxonomy" id="573"/>
    <lineage>
        <taxon>Bacteria</taxon>
        <taxon>Pseudomonadati</taxon>
        <taxon>Pseudomonadota</taxon>
        <taxon>Gammaproteobacteria</taxon>
        <taxon>Enterobacterales</taxon>
        <taxon>Enterobacteriaceae</taxon>
        <taxon>Klebsiella/Raoultella group</taxon>
        <taxon>Klebsiella</taxon>
        <taxon>Klebsiella pneumoniae complex</taxon>
    </lineage>
</organism>
<protein>
    <submittedName>
        <fullName evidence="16">ATP synthase F0 subunit B</fullName>
    </submittedName>
</protein>
<comment type="similarity">
    <text evidence="1 13">Belongs to the ATPase B chain family.</text>
</comment>
<dbReference type="PANTHER" id="PTHR33445">
    <property type="entry name" value="ATP SYNTHASE SUBUNIT B', CHLOROPLASTIC"/>
    <property type="match status" value="1"/>
</dbReference>
<evidence type="ECO:0000256" key="9">
    <source>
        <dbReference type="ARBA" id="ARBA00023310"/>
    </source>
</evidence>
<evidence type="ECO:0000256" key="6">
    <source>
        <dbReference type="ARBA" id="ARBA00022989"/>
    </source>
</evidence>
<keyword evidence="4 13" id="KW-0812">Transmembrane</keyword>
<evidence type="ECO:0000256" key="3">
    <source>
        <dbReference type="ARBA" id="ARBA00022547"/>
    </source>
</evidence>
<accession>A0AAW8AME2</accession>
<comment type="function">
    <text evidence="11">Component of the F(0) channel, it forms part of the peripheral stalk, linking F(1) to F(0). The b'-subunit is a diverged and duplicated form of b found in plants and photosynthetic bacteria.</text>
</comment>
<keyword evidence="5 13" id="KW-0375">Hydrogen ion transport</keyword>
<keyword evidence="3 13" id="KW-0138">CF(0)</keyword>
<dbReference type="EMBL" id="JAUUIA010001217">
    <property type="protein sequence ID" value="MDP0971779.1"/>
    <property type="molecule type" value="Genomic_DNA"/>
</dbReference>
<keyword evidence="7 13" id="KW-0406">Ion transport</keyword>
<evidence type="ECO:0000256" key="1">
    <source>
        <dbReference type="ARBA" id="ARBA00005513"/>
    </source>
</evidence>
<evidence type="ECO:0000313" key="17">
    <source>
        <dbReference type="Proteomes" id="UP001244490"/>
    </source>
</evidence>
<keyword evidence="9" id="KW-0066">ATP synthesis</keyword>
<keyword evidence="14" id="KW-0175">Coiled coil</keyword>
<dbReference type="GO" id="GO:0012505">
    <property type="term" value="C:endomembrane system"/>
    <property type="evidence" value="ECO:0007669"/>
    <property type="project" value="UniProtKB-SubCell"/>
</dbReference>
<dbReference type="GO" id="GO:0015986">
    <property type="term" value="P:proton motive force-driven ATP synthesis"/>
    <property type="evidence" value="ECO:0007669"/>
    <property type="project" value="InterPro"/>
</dbReference>
<sequence>MIEINLTAVLSILNFLLLYFVLKKVLFDKFFDIIKQRKEKIKGEIAQAEKLRKEANALKEEYTR</sequence>
<evidence type="ECO:0000256" key="7">
    <source>
        <dbReference type="ARBA" id="ARBA00023065"/>
    </source>
</evidence>
<dbReference type="InterPro" id="IPR002146">
    <property type="entry name" value="ATP_synth_b/b'su_bac/chlpt"/>
</dbReference>
<evidence type="ECO:0000256" key="5">
    <source>
        <dbReference type="ARBA" id="ARBA00022781"/>
    </source>
</evidence>
<comment type="subcellular location">
    <subcellularLocation>
        <location evidence="12">Endomembrane system</location>
        <topology evidence="12">Single-pass membrane protein</topology>
    </subcellularLocation>
</comment>
<keyword evidence="8 15" id="KW-0472">Membrane</keyword>
<dbReference type="GO" id="GO:0046961">
    <property type="term" value="F:proton-transporting ATPase activity, rotational mechanism"/>
    <property type="evidence" value="ECO:0007669"/>
    <property type="project" value="TreeGrafter"/>
</dbReference>
<reference evidence="16" key="1">
    <citation type="submission" date="2023-07" db="EMBL/GenBank/DDBJ databases">
        <authorList>
            <person name="Peng Z."/>
        </authorList>
    </citation>
    <scope>NUCLEOTIDE SEQUENCE</scope>
    <source>
        <strain evidence="16">KP219</strain>
    </source>
</reference>
<evidence type="ECO:0000256" key="12">
    <source>
        <dbReference type="ARBA" id="ARBA00037847"/>
    </source>
</evidence>